<evidence type="ECO:0008006" key="4">
    <source>
        <dbReference type="Google" id="ProtNLM"/>
    </source>
</evidence>
<feature type="region of interest" description="Disordered" evidence="1">
    <location>
        <begin position="89"/>
        <end position="192"/>
    </location>
</feature>
<organism evidence="2 3">
    <name type="scientific">Mizuhopecten yessoensis</name>
    <name type="common">Japanese scallop</name>
    <name type="synonym">Patinopecten yessoensis</name>
    <dbReference type="NCBI Taxonomy" id="6573"/>
    <lineage>
        <taxon>Eukaryota</taxon>
        <taxon>Metazoa</taxon>
        <taxon>Spiralia</taxon>
        <taxon>Lophotrochozoa</taxon>
        <taxon>Mollusca</taxon>
        <taxon>Bivalvia</taxon>
        <taxon>Autobranchia</taxon>
        <taxon>Pteriomorphia</taxon>
        <taxon>Pectinida</taxon>
        <taxon>Pectinoidea</taxon>
        <taxon>Pectinidae</taxon>
        <taxon>Mizuhopecten</taxon>
    </lineage>
</organism>
<gene>
    <name evidence="2" type="ORF">KP79_PYT16181</name>
</gene>
<feature type="region of interest" description="Disordered" evidence="1">
    <location>
        <begin position="946"/>
        <end position="968"/>
    </location>
</feature>
<feature type="region of interest" description="Disordered" evidence="1">
    <location>
        <begin position="441"/>
        <end position="461"/>
    </location>
</feature>
<dbReference type="GO" id="GO:0071539">
    <property type="term" value="P:protein localization to centrosome"/>
    <property type="evidence" value="ECO:0007669"/>
    <property type="project" value="TreeGrafter"/>
</dbReference>
<protein>
    <recommendedName>
        <fullName evidence="4">Protein moonraker</fullName>
    </recommendedName>
</protein>
<evidence type="ECO:0000313" key="3">
    <source>
        <dbReference type="Proteomes" id="UP000242188"/>
    </source>
</evidence>
<keyword evidence="3" id="KW-1185">Reference proteome</keyword>
<dbReference type="InterPro" id="IPR031447">
    <property type="entry name" value="MNR"/>
</dbReference>
<feature type="compositionally biased region" description="Polar residues" evidence="1">
    <location>
        <begin position="950"/>
        <end position="961"/>
    </location>
</feature>
<accession>A0A210QJ64</accession>
<feature type="compositionally biased region" description="Basic and acidic residues" evidence="1">
    <location>
        <begin position="445"/>
        <end position="461"/>
    </location>
</feature>
<comment type="caution">
    <text evidence="2">The sequence shown here is derived from an EMBL/GenBank/DDBJ whole genome shotgun (WGS) entry which is preliminary data.</text>
</comment>
<feature type="compositionally biased region" description="Basic and acidic residues" evidence="1">
    <location>
        <begin position="396"/>
        <end position="405"/>
    </location>
</feature>
<feature type="region of interest" description="Disordered" evidence="1">
    <location>
        <begin position="622"/>
        <end position="653"/>
    </location>
</feature>
<dbReference type="GO" id="GO:0007099">
    <property type="term" value="P:centriole replication"/>
    <property type="evidence" value="ECO:0007669"/>
    <property type="project" value="InterPro"/>
</dbReference>
<dbReference type="AlphaFoldDB" id="A0A210QJ64"/>
<dbReference type="EMBL" id="NEDP02003450">
    <property type="protein sequence ID" value="OWF48641.1"/>
    <property type="molecule type" value="Genomic_DNA"/>
</dbReference>
<dbReference type="GO" id="GO:0034451">
    <property type="term" value="C:centriolar satellite"/>
    <property type="evidence" value="ECO:0007669"/>
    <property type="project" value="TreeGrafter"/>
</dbReference>
<feature type="compositionally biased region" description="Polar residues" evidence="1">
    <location>
        <begin position="154"/>
        <end position="163"/>
    </location>
</feature>
<dbReference type="Pfam" id="PF15718">
    <property type="entry name" value="MNR"/>
    <property type="match status" value="1"/>
</dbReference>
<dbReference type="PANTHER" id="PTHR15732:SF4">
    <property type="entry name" value="PROTEIN MOONRAKER"/>
    <property type="match status" value="1"/>
</dbReference>
<feature type="compositionally biased region" description="Basic and acidic residues" evidence="1">
    <location>
        <begin position="89"/>
        <end position="99"/>
    </location>
</feature>
<feature type="region of interest" description="Disordered" evidence="1">
    <location>
        <begin position="396"/>
        <end position="422"/>
    </location>
</feature>
<dbReference type="Proteomes" id="UP000242188">
    <property type="component" value="Unassembled WGS sequence"/>
</dbReference>
<evidence type="ECO:0000256" key="1">
    <source>
        <dbReference type="SAM" id="MobiDB-lite"/>
    </source>
</evidence>
<dbReference type="PANTHER" id="PTHR15732">
    <property type="entry name" value="PROTEIN MOONRAKER"/>
    <property type="match status" value="1"/>
</dbReference>
<evidence type="ECO:0000313" key="2">
    <source>
        <dbReference type="EMBL" id="OWF48641.1"/>
    </source>
</evidence>
<dbReference type="STRING" id="6573.A0A210QJ64"/>
<reference evidence="2 3" key="1">
    <citation type="journal article" date="2017" name="Nat. Ecol. Evol.">
        <title>Scallop genome provides insights into evolution of bilaterian karyotype and development.</title>
        <authorList>
            <person name="Wang S."/>
            <person name="Zhang J."/>
            <person name="Jiao W."/>
            <person name="Li J."/>
            <person name="Xun X."/>
            <person name="Sun Y."/>
            <person name="Guo X."/>
            <person name="Huan P."/>
            <person name="Dong B."/>
            <person name="Zhang L."/>
            <person name="Hu X."/>
            <person name="Sun X."/>
            <person name="Wang J."/>
            <person name="Zhao C."/>
            <person name="Wang Y."/>
            <person name="Wang D."/>
            <person name="Huang X."/>
            <person name="Wang R."/>
            <person name="Lv J."/>
            <person name="Li Y."/>
            <person name="Zhang Z."/>
            <person name="Liu B."/>
            <person name="Lu W."/>
            <person name="Hui Y."/>
            <person name="Liang J."/>
            <person name="Zhou Z."/>
            <person name="Hou R."/>
            <person name="Li X."/>
            <person name="Liu Y."/>
            <person name="Li H."/>
            <person name="Ning X."/>
            <person name="Lin Y."/>
            <person name="Zhao L."/>
            <person name="Xing Q."/>
            <person name="Dou J."/>
            <person name="Li Y."/>
            <person name="Mao J."/>
            <person name="Guo H."/>
            <person name="Dou H."/>
            <person name="Li T."/>
            <person name="Mu C."/>
            <person name="Jiang W."/>
            <person name="Fu Q."/>
            <person name="Fu X."/>
            <person name="Miao Y."/>
            <person name="Liu J."/>
            <person name="Yu Q."/>
            <person name="Li R."/>
            <person name="Liao H."/>
            <person name="Li X."/>
            <person name="Kong Y."/>
            <person name="Jiang Z."/>
            <person name="Chourrout D."/>
            <person name="Li R."/>
            <person name="Bao Z."/>
        </authorList>
    </citation>
    <scope>NUCLEOTIDE SEQUENCE [LARGE SCALE GENOMIC DNA]</scope>
    <source>
        <strain evidence="2 3">PY_sf001</strain>
    </source>
</reference>
<name>A0A210QJ64_MIZYE</name>
<sequence length="1029" mass="116505">MAFYPIQNQLQFNLDVPSNVQNLAFKFHRPNPIVIDKGGGPPGVVFPAGHAGIHGLPQGGSHDNSGGLNFSSISEDRMSIAMRLAQRDIRKKKEEEHMNRQLGKTRTKSRSPSPKTFGKTKVIRDRASRDRMRRQPVKNKSNLKIKEHDRNRSPKNVKTQTPPRLSRPGGGRVPDLSMPVSSQSPPSRDTDFKLYPVQRTAPSAQPEKEIERLQHEMEGYLQQIQVIEQRAMNDQNTSFLQPSSKHRPKDGYLEVDEGAQRKQARMEELTTRTSRQLYMLRQQVREMQNEFIRLGPEKIKHTKKSRSSTRLAAAHRGAVRAIQSFVANLPHTDLSGGLPATYHELALLIRQMTLLSNQVASEKSSVQGDLLKMLDKVDDLNKAWCQDLPEKEISKSVVTKTKEPPRVPPTYQDPPQRGRPVQRRTIGKENKPVKGIIKPSAAGSRKIEKPRQAAKDVTPDRKAAMRAGIAALVEAGELKRGRAGMAWEVSGHQPSQAPAKSLILPAKLQEKRARAQRAVVQGNTDCHFADPTVSSNLKSVTPQHNLIMERSFSAPPTPSGRMRSTSPGQRREPWRPGGTARTPSKGRRRTRSQSPALQRCHLIQDMLDGDLVKTLFPDDMEQIQKQKTPVRGRQTYSATSRRERAARSQSPSERLIDNAEKAIQRRLQPLLAQAEEIACRQEMMMAATDPNFKRGITDDITNPEERRDVLTEMILQDVITDTAEEFQALERQELAEKKAAALQDRPTLENLMYKLEQMEEERHNIRRRWATVQFSETEPLTKPSMRDSGRPLAPAAMEITRHTVPPRTIQKNMHREFTKNRDDEPIIFTKMKSEVKFTELKTSFQTDFDDGPLKDSAYDIRGRPEVQISIPKSVREKITAGVEAYDRYLKKTSHQRIGKFDPWRLMEEVADHILEECMADIAGELEDLNEAIVTNVCKSEFLVPKETEDSSPASPFLTQHSPAPRDSPTMVVFKDQPVSINTSAQKKLVQCESNDASREQIFRTHSFEIKTMTPYFISENGEHGILLLT</sequence>
<feature type="region of interest" description="Disordered" evidence="1">
    <location>
        <begin position="548"/>
        <end position="599"/>
    </location>
</feature>
<proteinExistence type="predicted"/>
<feature type="compositionally biased region" description="Basic residues" evidence="1">
    <location>
        <begin position="131"/>
        <end position="143"/>
    </location>
</feature>
<dbReference type="OrthoDB" id="10072648at2759"/>